<evidence type="ECO:0000256" key="1">
    <source>
        <dbReference type="ARBA" id="ARBA00022737"/>
    </source>
</evidence>
<dbReference type="SUPFAM" id="SSF48403">
    <property type="entry name" value="Ankyrin repeat"/>
    <property type="match status" value="1"/>
</dbReference>
<evidence type="ECO:0000256" key="3">
    <source>
        <dbReference type="PROSITE-ProRule" id="PRU00023"/>
    </source>
</evidence>
<keyword evidence="5" id="KW-1185">Reference proteome</keyword>
<reference evidence="4 5" key="1">
    <citation type="journal article" date="2005" name="Nature">
        <title>Genome sequencing and analysis of Aspergillus oryzae.</title>
        <authorList>
            <person name="Machida M."/>
            <person name="Asai K."/>
            <person name="Sano M."/>
            <person name="Tanaka T."/>
            <person name="Kumagai T."/>
            <person name="Terai G."/>
            <person name="Kusumoto K."/>
            <person name="Arima T."/>
            <person name="Akita O."/>
            <person name="Kashiwagi Y."/>
            <person name="Abe K."/>
            <person name="Gomi K."/>
            <person name="Horiuchi H."/>
            <person name="Kitamoto K."/>
            <person name="Kobayashi T."/>
            <person name="Takeuchi M."/>
            <person name="Denning D.W."/>
            <person name="Galagan J.E."/>
            <person name="Nierman W.C."/>
            <person name="Yu J."/>
            <person name="Archer D.B."/>
            <person name="Bennett J.W."/>
            <person name="Bhatnagar D."/>
            <person name="Cleveland T.E."/>
            <person name="Fedorova N.D."/>
            <person name="Gotoh O."/>
            <person name="Horikawa H."/>
            <person name="Hosoyama A."/>
            <person name="Ichinomiya M."/>
            <person name="Igarashi R."/>
            <person name="Iwashita K."/>
            <person name="Juvvadi P.R."/>
            <person name="Kato M."/>
            <person name="Kato Y."/>
            <person name="Kin T."/>
            <person name="Kokubun A."/>
            <person name="Maeda H."/>
            <person name="Maeyama N."/>
            <person name="Maruyama J."/>
            <person name="Nagasaki H."/>
            <person name="Nakajima T."/>
            <person name="Oda K."/>
            <person name="Okada K."/>
            <person name="Paulsen I."/>
            <person name="Sakamoto K."/>
            <person name="Sawano T."/>
            <person name="Takahashi M."/>
            <person name="Takase K."/>
            <person name="Terabayashi Y."/>
            <person name="Wortman J."/>
            <person name="Yamada O."/>
            <person name="Yamagata Y."/>
            <person name="Anazawa H."/>
            <person name="Hata Y."/>
            <person name="Koide Y."/>
            <person name="Komori T."/>
            <person name="Koyama Y."/>
            <person name="Minetoki T."/>
            <person name="Suharnan S."/>
            <person name="Tanaka A."/>
            <person name="Isono K."/>
            <person name="Kuhara S."/>
            <person name="Ogasawara N."/>
            <person name="Kikuchi H."/>
        </authorList>
    </citation>
    <scope>NUCLEOTIDE SEQUENCE [LARGE SCALE GENOMIC DNA]</scope>
    <source>
        <strain evidence="5">ATCC 42149 / RIB 40</strain>
    </source>
</reference>
<gene>
    <name evidence="4" type="ORF">AO090038000066</name>
</gene>
<dbReference type="HOGENOM" id="CLU_1503150_0_0_1"/>
<feature type="repeat" description="ANK" evidence="3">
    <location>
        <begin position="36"/>
        <end position="68"/>
    </location>
</feature>
<proteinExistence type="predicted"/>
<dbReference type="AlphaFoldDB" id="Q2U3F0"/>
<protein>
    <submittedName>
        <fullName evidence="4">DNA, SC038</fullName>
    </submittedName>
</protein>
<dbReference type="SMART" id="SM00248">
    <property type="entry name" value="ANK"/>
    <property type="match status" value="2"/>
</dbReference>
<dbReference type="EMBL" id="AP007169">
    <property type="protein sequence ID" value="BAE63915.1"/>
    <property type="molecule type" value="Genomic_DNA"/>
</dbReference>
<dbReference type="Pfam" id="PF13857">
    <property type="entry name" value="Ank_5"/>
    <property type="match status" value="1"/>
</dbReference>
<dbReference type="STRING" id="510516.Q2U3F0"/>
<dbReference type="RefSeq" id="XP_023092983.1">
    <property type="nucleotide sequence ID" value="XM_023238456.1"/>
</dbReference>
<accession>Q2U3F0</accession>
<evidence type="ECO:0000313" key="4">
    <source>
        <dbReference type="EMBL" id="BAE63915.1"/>
    </source>
</evidence>
<dbReference type="OMA" id="ARDNANC"/>
<dbReference type="VEuPathDB" id="FungiDB:AO090038000066"/>
<dbReference type="Gene3D" id="1.25.40.20">
    <property type="entry name" value="Ankyrin repeat-containing domain"/>
    <property type="match status" value="2"/>
</dbReference>
<name>Q2U3F0_ASPOR</name>
<dbReference type="PANTHER" id="PTHR24126:SF14">
    <property type="entry name" value="ANK_REP_REGION DOMAIN-CONTAINING PROTEIN"/>
    <property type="match status" value="1"/>
</dbReference>
<dbReference type="InterPro" id="IPR002110">
    <property type="entry name" value="Ankyrin_rpt"/>
</dbReference>
<evidence type="ECO:0000256" key="2">
    <source>
        <dbReference type="ARBA" id="ARBA00023043"/>
    </source>
</evidence>
<dbReference type="GeneID" id="5997143"/>
<dbReference type="PROSITE" id="PS50297">
    <property type="entry name" value="ANK_REP_REGION"/>
    <property type="match status" value="2"/>
</dbReference>
<keyword evidence="1" id="KW-0677">Repeat</keyword>
<organism evidence="4 5">
    <name type="scientific">Aspergillus oryzae (strain ATCC 42149 / RIB 40)</name>
    <name type="common">Yellow koji mold</name>
    <dbReference type="NCBI Taxonomy" id="510516"/>
    <lineage>
        <taxon>Eukaryota</taxon>
        <taxon>Fungi</taxon>
        <taxon>Dikarya</taxon>
        <taxon>Ascomycota</taxon>
        <taxon>Pezizomycotina</taxon>
        <taxon>Eurotiomycetes</taxon>
        <taxon>Eurotiomycetidae</taxon>
        <taxon>Eurotiales</taxon>
        <taxon>Aspergillaceae</taxon>
        <taxon>Aspergillus</taxon>
        <taxon>Aspergillus subgen. Circumdati</taxon>
    </lineage>
</organism>
<evidence type="ECO:0000313" key="5">
    <source>
        <dbReference type="Proteomes" id="UP000006564"/>
    </source>
</evidence>
<dbReference type="EMBL" id="BA000054">
    <property type="protein sequence ID" value="BAE63915.1"/>
    <property type="molecule type" value="Genomic_DNA"/>
</dbReference>
<dbReference type="InterPro" id="IPR036770">
    <property type="entry name" value="Ankyrin_rpt-contain_sf"/>
</dbReference>
<sequence>MGVNSAFLHAATIGDATTIENEYLKDKSILTAKDADGRTALHLAALHKDVKVLELLLNYGIEPSTTDNRGQTALHIAAQQSSLAVVELLLKRRANWSIRDHDGNTPLSYAYQQYSVEILRQQEMDSSPDKCQRARPLGFVELFEANLEPKHSLRKLSISDLQMMTDSPDDQSNLIALFI</sequence>
<dbReference type="PANTHER" id="PTHR24126">
    <property type="entry name" value="ANKYRIN REPEAT, PH AND SEC7 DOMAIN CONTAINING PROTEIN SECG-RELATED"/>
    <property type="match status" value="1"/>
</dbReference>
<dbReference type="Proteomes" id="UP000006564">
    <property type="component" value="Chromosome 6"/>
</dbReference>
<dbReference type="PROSITE" id="PS50088">
    <property type="entry name" value="ANK_REPEAT"/>
    <property type="match status" value="2"/>
</dbReference>
<feature type="repeat" description="ANK" evidence="3">
    <location>
        <begin position="69"/>
        <end position="101"/>
    </location>
</feature>
<keyword evidence="2 3" id="KW-0040">ANK repeat</keyword>
<dbReference type="KEGG" id="aor:AO090038000066"/>